<keyword evidence="2" id="KW-1185">Reference proteome</keyword>
<accession>A0ABX8Z9X1</accession>
<dbReference type="EMBL" id="CP081150">
    <property type="protein sequence ID" value="QZA77659.1"/>
    <property type="molecule type" value="Genomic_DNA"/>
</dbReference>
<evidence type="ECO:0000313" key="1">
    <source>
        <dbReference type="EMBL" id="QZA77659.1"/>
    </source>
</evidence>
<dbReference type="Proteomes" id="UP000825679">
    <property type="component" value="Chromosome"/>
</dbReference>
<organism evidence="1 2">
    <name type="scientific">Deefgea tanakiae</name>
    <dbReference type="NCBI Taxonomy" id="2865840"/>
    <lineage>
        <taxon>Bacteria</taxon>
        <taxon>Pseudomonadati</taxon>
        <taxon>Pseudomonadota</taxon>
        <taxon>Betaproteobacteria</taxon>
        <taxon>Neisseriales</taxon>
        <taxon>Chitinibacteraceae</taxon>
        <taxon>Deefgea</taxon>
    </lineage>
</organism>
<protein>
    <submittedName>
        <fullName evidence="1">Uncharacterized protein</fullName>
    </submittedName>
</protein>
<reference evidence="1 2" key="1">
    <citation type="submission" date="2021-08" db="EMBL/GenBank/DDBJ databases">
        <title>complete genome sequencing of Deefgea sp. D25.</title>
        <authorList>
            <person name="Bae J.-W."/>
            <person name="Gim D.-H."/>
        </authorList>
    </citation>
    <scope>NUCLEOTIDE SEQUENCE [LARGE SCALE GENOMIC DNA]</scope>
    <source>
        <strain evidence="1 2">D25</strain>
    </source>
</reference>
<sequence>MHGQHDITLLQFICHALGSVDVWFTVALARFSRQIKAVRATNSPLFEHEITKRCREKRPSPAGLAALGLTLRYEALT</sequence>
<name>A0ABX8Z9X1_9NEIS</name>
<proteinExistence type="predicted"/>
<dbReference type="RefSeq" id="WP_221006040.1">
    <property type="nucleotide sequence ID" value="NZ_CP081150.1"/>
</dbReference>
<gene>
    <name evidence="1" type="ORF">K4H28_15535</name>
</gene>
<evidence type="ECO:0000313" key="2">
    <source>
        <dbReference type="Proteomes" id="UP000825679"/>
    </source>
</evidence>